<dbReference type="AlphaFoldDB" id="S0ES51"/>
<keyword evidence="2" id="KW-0645">Protease</keyword>
<dbReference type="HOGENOM" id="CLU_764400_0_0_0"/>
<proteinExistence type="predicted"/>
<feature type="chain" id="PRO_5004486017" evidence="1">
    <location>
        <begin position="25"/>
        <end position="362"/>
    </location>
</feature>
<dbReference type="Proteomes" id="UP000014227">
    <property type="component" value="Chromosome I"/>
</dbReference>
<gene>
    <name evidence="2" type="ORF">CCALI_00122</name>
</gene>
<evidence type="ECO:0000313" key="3">
    <source>
        <dbReference type="Proteomes" id="UP000014227"/>
    </source>
</evidence>
<reference evidence="3" key="1">
    <citation type="submission" date="2013-03" db="EMBL/GenBank/DDBJ databases">
        <title>Genome sequence of Chthonomonas calidirosea, the first sequenced genome from the Armatimonadetes phylum (formally candidate division OP10).</title>
        <authorList>
            <person name="Lee K.C.Y."/>
            <person name="Morgan X.C."/>
            <person name="Dunfield P.F."/>
            <person name="Tamas I."/>
            <person name="Houghton K.M."/>
            <person name="Vyssotski M."/>
            <person name="Ryan J.L.J."/>
            <person name="Lagutin K."/>
            <person name="McDonald I.R."/>
            <person name="Stott M.B."/>
        </authorList>
    </citation>
    <scope>NUCLEOTIDE SEQUENCE [LARGE SCALE GENOMIC DNA]</scope>
    <source>
        <strain evidence="3">DSM 23976 / ICMP 18418 / T49</strain>
    </source>
</reference>
<evidence type="ECO:0000313" key="2">
    <source>
        <dbReference type="EMBL" id="CCW33961.1"/>
    </source>
</evidence>
<dbReference type="Gene3D" id="2.60.40.1120">
    <property type="entry name" value="Carboxypeptidase-like, regulatory domain"/>
    <property type="match status" value="1"/>
</dbReference>
<dbReference type="OrthoDB" id="1019466at2"/>
<accession>S0ES51</accession>
<organism evidence="2 3">
    <name type="scientific">Chthonomonas calidirosea (strain DSM 23976 / ICMP 18418 / T49)</name>
    <dbReference type="NCBI Taxonomy" id="1303518"/>
    <lineage>
        <taxon>Bacteria</taxon>
        <taxon>Bacillati</taxon>
        <taxon>Armatimonadota</taxon>
        <taxon>Chthonomonadia</taxon>
        <taxon>Chthonomonadales</taxon>
        <taxon>Chthonomonadaceae</taxon>
        <taxon>Chthonomonas</taxon>
    </lineage>
</organism>
<dbReference type="InParanoid" id="S0ES51"/>
<keyword evidence="3" id="KW-1185">Reference proteome</keyword>
<feature type="signal peptide" evidence="1">
    <location>
        <begin position="1"/>
        <end position="24"/>
    </location>
</feature>
<keyword evidence="2" id="KW-0121">Carboxypeptidase</keyword>
<dbReference type="STRING" id="454171.CP488_01035"/>
<dbReference type="Pfam" id="PF13620">
    <property type="entry name" value="CarboxypepD_reg"/>
    <property type="match status" value="1"/>
</dbReference>
<dbReference type="RefSeq" id="WP_016481525.1">
    <property type="nucleotide sequence ID" value="NC_021487.1"/>
</dbReference>
<sequence>MKPFFAILTIGMLFLLGGSFAATATDVVYVSGQVTDAHGQPLSNALVAVFNDRNQVVDYAHTDDNGNYILALPVSALHLPQHHSQTFLAQVFDTAGHLVGGLLDFIANPLRAGVHAAAAGVAATTPNPLAKGGIAVGAGVVDQTLFALSTDKQTSVQQQHDRKQPGILILKAIAPGYKDLAGPTSIYWMEEDTFHVAGRTQKATVAWVDPVQLASLNAKEPSHAESNYLTFTQARLSPSLAAYGQTVRIEAFLPTPSVPKVAIVVVARDNRNGLIWQLYPKGDGWYEGEFTIDKRFPVNDQTISVLAYGADEQHPGRRPDVERSILRAGLWDPKKPFLYNPLLVCSRNRADLTLTVLPPTRP</sequence>
<keyword evidence="2" id="KW-0378">Hydrolase</keyword>
<keyword evidence="1" id="KW-0732">Signal</keyword>
<name>S0ES51_CHTCT</name>
<dbReference type="EMBL" id="HF951689">
    <property type="protein sequence ID" value="CCW33961.1"/>
    <property type="molecule type" value="Genomic_DNA"/>
</dbReference>
<dbReference type="GO" id="GO:0004180">
    <property type="term" value="F:carboxypeptidase activity"/>
    <property type="evidence" value="ECO:0007669"/>
    <property type="project" value="UniProtKB-KW"/>
</dbReference>
<protein>
    <submittedName>
        <fullName evidence="2">Carboxypeptidase regulatory-like domain</fullName>
    </submittedName>
</protein>
<evidence type="ECO:0000256" key="1">
    <source>
        <dbReference type="SAM" id="SignalP"/>
    </source>
</evidence>
<dbReference type="InterPro" id="IPR008969">
    <property type="entry name" value="CarboxyPept-like_regulatory"/>
</dbReference>
<dbReference type="PATRIC" id="fig|1303518.3.peg.125"/>
<dbReference type="KEGG" id="ccz:CCALI_00122"/>
<dbReference type="SUPFAM" id="SSF49464">
    <property type="entry name" value="Carboxypeptidase regulatory domain-like"/>
    <property type="match status" value="1"/>
</dbReference>